<dbReference type="Pfam" id="PF00563">
    <property type="entry name" value="EAL"/>
    <property type="match status" value="1"/>
</dbReference>
<evidence type="ECO:0000313" key="5">
    <source>
        <dbReference type="EMBL" id="MCL6270462.1"/>
    </source>
</evidence>
<dbReference type="SMART" id="SM00267">
    <property type="entry name" value="GGDEF"/>
    <property type="match status" value="1"/>
</dbReference>
<dbReference type="SUPFAM" id="SSF55073">
    <property type="entry name" value="Nucleotide cyclase"/>
    <property type="match status" value="1"/>
</dbReference>
<protein>
    <submittedName>
        <fullName evidence="5">Bifunctional diguanylate cyclase/phosphodiesterase</fullName>
    </submittedName>
</protein>
<keyword evidence="2" id="KW-1133">Transmembrane helix</keyword>
<dbReference type="PROSITE" id="PS50887">
    <property type="entry name" value="GGDEF"/>
    <property type="match status" value="1"/>
</dbReference>
<organism evidence="5 6">
    <name type="scientific">Parendozoicomonas callyspongiae</name>
    <dbReference type="NCBI Taxonomy" id="2942213"/>
    <lineage>
        <taxon>Bacteria</taxon>
        <taxon>Pseudomonadati</taxon>
        <taxon>Pseudomonadota</taxon>
        <taxon>Gammaproteobacteria</taxon>
        <taxon>Oceanospirillales</taxon>
        <taxon>Endozoicomonadaceae</taxon>
        <taxon>Parendozoicomonas</taxon>
    </lineage>
</organism>
<accession>A0ABT0PGF0</accession>
<dbReference type="InterPro" id="IPR001633">
    <property type="entry name" value="EAL_dom"/>
</dbReference>
<sequence length="571" mass="64715">MDWFRKLLNGDGLVLMMVVTIGYLLSVEFNAFEQFYLFASSHKELSLDKLLTFLFIVLWVLLLYGVKRWVDLAKGQDELNETNAKLQKTLEDVEEIAVHDMLTGLLNRRGFTEALQDSIARARREKGKTAVLLVDVDRFKVINDSLGRNAGDTLLKEVAERFKNQIRQTDYIARLGADEFAIILNHIADYADSSKVAQNILDTFKTPLDSPTNDQVMTCSIGISVAPQDETDPSELLQYADLAMYQAKAGGGNRYNFYTKVLQAEVLNSLNMERDLRRAIQCDELEPYFQPQYDLAKMELIGFEALVRWKHPTRGLLPPVEFIDLAEKTHMIVEIGYVVFERACAQLEQMQQHTKSSLAMSINMSPRQLEDEDLIEKLTSIMDRYNTNPGNLLLEITENVVMSKTAKTLEVLNSIKALGIQIALDDFGTGYSSISYLQEFPFDQIKIDRQFIVNSHQNETDVRLVKLIVGMAETLGLEAVAEGIDNIEQLSKLQELDCSLGQGYLFSKPVTGWEAMKLVTGEKKIEDLDLMQPHERLMHAPEVTKTEKNKSKEDNSPEESAEATREESPES</sequence>
<dbReference type="InterPro" id="IPR000160">
    <property type="entry name" value="GGDEF_dom"/>
</dbReference>
<dbReference type="NCBIfam" id="TIGR00254">
    <property type="entry name" value="GGDEF"/>
    <property type="match status" value="1"/>
</dbReference>
<feature type="domain" description="EAL" evidence="3">
    <location>
        <begin position="269"/>
        <end position="523"/>
    </location>
</feature>
<evidence type="ECO:0000313" key="6">
    <source>
        <dbReference type="Proteomes" id="UP001203338"/>
    </source>
</evidence>
<proteinExistence type="predicted"/>
<dbReference type="InterPro" id="IPR035919">
    <property type="entry name" value="EAL_sf"/>
</dbReference>
<dbReference type="Gene3D" id="3.20.20.450">
    <property type="entry name" value="EAL domain"/>
    <property type="match status" value="1"/>
</dbReference>
<dbReference type="RefSeq" id="WP_249699682.1">
    <property type="nucleotide sequence ID" value="NZ_JAMFLX010000013.1"/>
</dbReference>
<keyword evidence="2" id="KW-0812">Transmembrane</keyword>
<dbReference type="CDD" id="cd01949">
    <property type="entry name" value="GGDEF"/>
    <property type="match status" value="1"/>
</dbReference>
<dbReference type="SUPFAM" id="SSF141868">
    <property type="entry name" value="EAL domain-like"/>
    <property type="match status" value="1"/>
</dbReference>
<feature type="domain" description="GGDEF" evidence="4">
    <location>
        <begin position="127"/>
        <end position="260"/>
    </location>
</feature>
<feature type="transmembrane region" description="Helical" evidence="2">
    <location>
        <begin position="50"/>
        <end position="66"/>
    </location>
</feature>
<keyword evidence="2" id="KW-0472">Membrane</keyword>
<feature type="compositionally biased region" description="Basic and acidic residues" evidence="1">
    <location>
        <begin position="562"/>
        <end position="571"/>
    </location>
</feature>
<dbReference type="SMART" id="SM00052">
    <property type="entry name" value="EAL"/>
    <property type="match status" value="1"/>
</dbReference>
<reference evidence="5 6" key="1">
    <citation type="submission" date="2022-05" db="EMBL/GenBank/DDBJ databases">
        <authorList>
            <person name="Park J.-S."/>
        </authorList>
    </citation>
    <scope>NUCLEOTIDE SEQUENCE [LARGE SCALE GENOMIC DNA]</scope>
    <source>
        <strain evidence="5 6">2012CJ34-2</strain>
    </source>
</reference>
<feature type="region of interest" description="Disordered" evidence="1">
    <location>
        <begin position="531"/>
        <end position="571"/>
    </location>
</feature>
<evidence type="ECO:0000259" key="4">
    <source>
        <dbReference type="PROSITE" id="PS50887"/>
    </source>
</evidence>
<feature type="transmembrane region" description="Helical" evidence="2">
    <location>
        <begin position="12"/>
        <end position="30"/>
    </location>
</feature>
<feature type="compositionally biased region" description="Basic and acidic residues" evidence="1">
    <location>
        <begin position="531"/>
        <end position="555"/>
    </location>
</feature>
<dbReference type="PROSITE" id="PS50883">
    <property type="entry name" value="EAL"/>
    <property type="match status" value="1"/>
</dbReference>
<dbReference type="PANTHER" id="PTHR44757">
    <property type="entry name" value="DIGUANYLATE CYCLASE DGCP"/>
    <property type="match status" value="1"/>
</dbReference>
<gene>
    <name evidence="5" type="ORF">M3P05_11070</name>
</gene>
<evidence type="ECO:0000259" key="3">
    <source>
        <dbReference type="PROSITE" id="PS50883"/>
    </source>
</evidence>
<dbReference type="Pfam" id="PF00990">
    <property type="entry name" value="GGDEF"/>
    <property type="match status" value="1"/>
</dbReference>
<dbReference type="Gene3D" id="3.30.70.270">
    <property type="match status" value="1"/>
</dbReference>
<evidence type="ECO:0000256" key="2">
    <source>
        <dbReference type="SAM" id="Phobius"/>
    </source>
</evidence>
<dbReference type="InterPro" id="IPR043128">
    <property type="entry name" value="Rev_trsase/Diguanyl_cyclase"/>
</dbReference>
<dbReference type="PANTHER" id="PTHR44757:SF2">
    <property type="entry name" value="BIOFILM ARCHITECTURE MAINTENANCE PROTEIN MBAA"/>
    <property type="match status" value="1"/>
</dbReference>
<name>A0ABT0PGF0_9GAMM</name>
<comment type="caution">
    <text evidence="5">The sequence shown here is derived from an EMBL/GenBank/DDBJ whole genome shotgun (WGS) entry which is preliminary data.</text>
</comment>
<evidence type="ECO:0000256" key="1">
    <source>
        <dbReference type="SAM" id="MobiDB-lite"/>
    </source>
</evidence>
<dbReference type="CDD" id="cd01948">
    <property type="entry name" value="EAL"/>
    <property type="match status" value="1"/>
</dbReference>
<dbReference type="EMBL" id="JAMFLX010000013">
    <property type="protein sequence ID" value="MCL6270462.1"/>
    <property type="molecule type" value="Genomic_DNA"/>
</dbReference>
<keyword evidence="6" id="KW-1185">Reference proteome</keyword>
<dbReference type="Proteomes" id="UP001203338">
    <property type="component" value="Unassembled WGS sequence"/>
</dbReference>
<dbReference type="InterPro" id="IPR029787">
    <property type="entry name" value="Nucleotide_cyclase"/>
</dbReference>
<dbReference type="InterPro" id="IPR052155">
    <property type="entry name" value="Biofilm_reg_signaling"/>
</dbReference>